<sequence>MNKKIRQISKVLLAGALTTLLLAGCGGSGTKGTEATSKNPVVIRVGSTLASTHPATVALTKTFKPMVEEGSNGALKVEVYEGGTLGGEKELYDSVRNGNLQMCAVGTVMWNEVGKMSIPDWPFLFRDLDHARAVYTGKIGEEMAADVEKISKVHFLGWYPNGVRVFSSNRTIASLEDFKGLRLRMPNNPIHIQVGSLLGANVTPMPMGEVFTALEQKVVDGQDNPLSTFRNEGWYEVQSDIFESNHMITTIELLASNKLYSSLSKELVELIEKAALKASQEAWDSYAKSIADDKNFLQEHGIKITTPNAATRQQLITLMQPVYEKLYQKYDWAEDMVRRIRDVKN</sequence>
<evidence type="ECO:0000256" key="3">
    <source>
        <dbReference type="ARBA" id="ARBA00022448"/>
    </source>
</evidence>
<evidence type="ECO:0000256" key="5">
    <source>
        <dbReference type="SAM" id="SignalP"/>
    </source>
</evidence>
<dbReference type="NCBIfam" id="NF037995">
    <property type="entry name" value="TRAP_S1"/>
    <property type="match status" value="1"/>
</dbReference>
<comment type="similarity">
    <text evidence="2">Belongs to the bacterial solute-binding protein 7 family.</text>
</comment>
<dbReference type="CDD" id="cd13603">
    <property type="entry name" value="PBP2_TRAP_Siap_TeaA_like"/>
    <property type="match status" value="1"/>
</dbReference>
<name>A0A517E0W8_9FIRM</name>
<evidence type="ECO:0008006" key="8">
    <source>
        <dbReference type="Google" id="ProtNLM"/>
    </source>
</evidence>
<dbReference type="GO" id="GO:0055085">
    <property type="term" value="P:transmembrane transport"/>
    <property type="evidence" value="ECO:0007669"/>
    <property type="project" value="InterPro"/>
</dbReference>
<evidence type="ECO:0000313" key="6">
    <source>
        <dbReference type="EMBL" id="QDR83146.1"/>
    </source>
</evidence>
<dbReference type="Gene3D" id="3.40.190.170">
    <property type="entry name" value="Bacterial extracellular solute-binding protein, family 7"/>
    <property type="match status" value="1"/>
</dbReference>
<evidence type="ECO:0000256" key="2">
    <source>
        <dbReference type="ARBA" id="ARBA00009023"/>
    </source>
</evidence>
<dbReference type="InterPro" id="IPR038404">
    <property type="entry name" value="TRAP_DctP_sf"/>
</dbReference>
<comment type="subcellular location">
    <subcellularLocation>
        <location evidence="1">Cell envelope</location>
    </subcellularLocation>
</comment>
<accession>A0A517E0W8</accession>
<gene>
    <name evidence="6" type="ORF">SPTER_46220</name>
</gene>
<keyword evidence="7" id="KW-1185">Reference proteome</keyword>
<dbReference type="RefSeq" id="WP_144352458.1">
    <property type="nucleotide sequence ID" value="NZ_CP036259.1"/>
</dbReference>
<dbReference type="GO" id="GO:0030288">
    <property type="term" value="C:outer membrane-bounded periplasmic space"/>
    <property type="evidence" value="ECO:0007669"/>
    <property type="project" value="InterPro"/>
</dbReference>
<protein>
    <recommendedName>
        <fullName evidence="8">Solute-binding protein</fullName>
    </recommendedName>
</protein>
<dbReference type="Proteomes" id="UP000320776">
    <property type="component" value="Chromosome"/>
</dbReference>
<organism evidence="6 7">
    <name type="scientific">Sporomusa termitida</name>
    <dbReference type="NCBI Taxonomy" id="2377"/>
    <lineage>
        <taxon>Bacteria</taxon>
        <taxon>Bacillati</taxon>
        <taxon>Bacillota</taxon>
        <taxon>Negativicutes</taxon>
        <taxon>Selenomonadales</taxon>
        <taxon>Sporomusaceae</taxon>
        <taxon>Sporomusa</taxon>
    </lineage>
</organism>
<dbReference type="EMBL" id="CP036259">
    <property type="protein sequence ID" value="QDR83146.1"/>
    <property type="molecule type" value="Genomic_DNA"/>
</dbReference>
<dbReference type="OrthoDB" id="9815946at2"/>
<reference evidence="6 7" key="1">
    <citation type="submission" date="2019-02" db="EMBL/GenBank/DDBJ databases">
        <title>Closed genome of Sporomusa termitida DSM 4440.</title>
        <authorList>
            <person name="Poehlein A."/>
            <person name="Daniel R."/>
        </authorList>
    </citation>
    <scope>NUCLEOTIDE SEQUENCE [LARGE SCALE GENOMIC DNA]</scope>
    <source>
        <strain evidence="6 7">DSM 4440</strain>
    </source>
</reference>
<feature type="signal peptide" evidence="5">
    <location>
        <begin position="1"/>
        <end position="23"/>
    </location>
</feature>
<dbReference type="NCBIfam" id="TIGR00787">
    <property type="entry name" value="dctP"/>
    <property type="match status" value="1"/>
</dbReference>
<dbReference type="AlphaFoldDB" id="A0A517E0W8"/>
<dbReference type="PROSITE" id="PS51257">
    <property type="entry name" value="PROKAR_LIPOPROTEIN"/>
    <property type="match status" value="1"/>
</dbReference>
<dbReference type="PANTHER" id="PTHR33376:SF4">
    <property type="entry name" value="SIALIC ACID-BINDING PERIPLASMIC PROTEIN SIAP"/>
    <property type="match status" value="1"/>
</dbReference>
<dbReference type="PANTHER" id="PTHR33376">
    <property type="match status" value="1"/>
</dbReference>
<evidence type="ECO:0000313" key="7">
    <source>
        <dbReference type="Proteomes" id="UP000320776"/>
    </source>
</evidence>
<feature type="chain" id="PRO_5038334567" description="Solute-binding protein" evidence="5">
    <location>
        <begin position="24"/>
        <end position="345"/>
    </location>
</feature>
<proteinExistence type="inferred from homology"/>
<keyword evidence="3" id="KW-0813">Transport</keyword>
<dbReference type="Pfam" id="PF03480">
    <property type="entry name" value="DctP"/>
    <property type="match status" value="1"/>
</dbReference>
<dbReference type="PIRSF" id="PIRSF006470">
    <property type="entry name" value="DctB"/>
    <property type="match status" value="1"/>
</dbReference>
<dbReference type="KEGG" id="sted:SPTER_46220"/>
<dbReference type="InterPro" id="IPR004682">
    <property type="entry name" value="TRAP_DctP"/>
</dbReference>
<keyword evidence="4 5" id="KW-0732">Signal</keyword>
<evidence type="ECO:0000256" key="4">
    <source>
        <dbReference type="ARBA" id="ARBA00022729"/>
    </source>
</evidence>
<evidence type="ECO:0000256" key="1">
    <source>
        <dbReference type="ARBA" id="ARBA00004196"/>
    </source>
</evidence>
<dbReference type="InterPro" id="IPR018389">
    <property type="entry name" value="DctP_fam"/>
</dbReference>